<organism evidence="2 3">
    <name type="scientific">Purpureocillium lilacinum</name>
    <name type="common">Paecilomyces lilacinus</name>
    <dbReference type="NCBI Taxonomy" id="33203"/>
    <lineage>
        <taxon>Eukaryota</taxon>
        <taxon>Fungi</taxon>
        <taxon>Dikarya</taxon>
        <taxon>Ascomycota</taxon>
        <taxon>Pezizomycotina</taxon>
        <taxon>Sordariomycetes</taxon>
        <taxon>Hypocreomycetidae</taxon>
        <taxon>Hypocreales</taxon>
        <taxon>Ophiocordycipitaceae</taxon>
        <taxon>Purpureocillium</taxon>
    </lineage>
</organism>
<feature type="compositionally biased region" description="Basic residues" evidence="1">
    <location>
        <begin position="305"/>
        <end position="314"/>
    </location>
</feature>
<evidence type="ECO:0000256" key="1">
    <source>
        <dbReference type="SAM" id="MobiDB-lite"/>
    </source>
</evidence>
<comment type="caution">
    <text evidence="2">The sequence shown here is derived from an EMBL/GenBank/DDBJ whole genome shotgun (WGS) entry which is preliminary data.</text>
</comment>
<evidence type="ECO:0000313" key="3">
    <source>
        <dbReference type="Proteomes" id="UP001287286"/>
    </source>
</evidence>
<keyword evidence="3" id="KW-1185">Reference proteome</keyword>
<accession>A0ABR0C746</accession>
<reference evidence="2 3" key="1">
    <citation type="journal article" date="2024" name="Microbiol. Resour. Announc.">
        <title>Genome annotations for the ascomycete fungi Trichoderma harzianum, Trichoderma aggressivum, and Purpureocillium lilacinum.</title>
        <authorList>
            <person name="Beijen E.P.W."/>
            <person name="Ohm R.A."/>
        </authorList>
    </citation>
    <scope>NUCLEOTIDE SEQUENCE [LARGE SCALE GENOMIC DNA]</scope>
    <source>
        <strain evidence="2 3">CBS 150709</strain>
    </source>
</reference>
<sequence>MARGGGGVEALLQGAQRMAAGTWEPWTLEAPSRSDLRRLGTEGKATACSPAQGSCRQAPASSLPAHAHGMRQGWKARCSPCLLAIARELPVPVHVLYIQGSITAVECTRNQVDFGAELGGLGGCRRSPIGWRHWSLTFWPRRAPSPSFGINASSSPWAVPFLACFVPSPPVAILFLLLLLLLVGLHVPPKPPTSHPRSATTPSVLRDYLALASGARDSASRSRLRRKQAALHHTTTLHRDWPLSSIESRNPPSPTCPDRLVLAPPDPCRPRRRRLHFIPTAWIHTSHSDPSSNISTASTALASRSRAHRARRPRVPSPDRAAAPSDGLHIAAPGSRQTHALASSPTSHCRALS</sequence>
<dbReference type="Proteomes" id="UP001287286">
    <property type="component" value="Unassembled WGS sequence"/>
</dbReference>
<protein>
    <submittedName>
        <fullName evidence="2">Uncharacterized protein</fullName>
    </submittedName>
</protein>
<feature type="compositionally biased region" description="Polar residues" evidence="1">
    <location>
        <begin position="335"/>
        <end position="347"/>
    </location>
</feature>
<gene>
    <name evidence="2" type="ORF">Purlil1_3884</name>
</gene>
<proteinExistence type="predicted"/>
<name>A0ABR0C746_PURLI</name>
<evidence type="ECO:0000313" key="2">
    <source>
        <dbReference type="EMBL" id="KAK4092045.1"/>
    </source>
</evidence>
<dbReference type="EMBL" id="JAWRVI010000010">
    <property type="protein sequence ID" value="KAK4092045.1"/>
    <property type="molecule type" value="Genomic_DNA"/>
</dbReference>
<feature type="region of interest" description="Disordered" evidence="1">
    <location>
        <begin position="286"/>
        <end position="353"/>
    </location>
</feature>
<feature type="compositionally biased region" description="Low complexity" evidence="1">
    <location>
        <begin position="295"/>
        <end position="304"/>
    </location>
</feature>